<accession>A0A0X1KVX3</accession>
<dbReference type="AlphaFoldDB" id="A0A0X1KVX3"/>
<reference evidence="4" key="1">
    <citation type="submission" date="2005-09" db="EMBL/GenBank/DDBJ databases">
        <title>Annotation of Vibrio cholerae MO10.</title>
        <authorList>
            <person name="Colwell R."/>
            <person name="Grim C.J."/>
            <person name="Young S."/>
            <person name="Jaffe D."/>
            <person name="Gnerre S."/>
            <person name="Berlin A."/>
            <person name="Heiman D."/>
            <person name="Hepburn T."/>
            <person name="Shea T."/>
            <person name="Sykes S."/>
            <person name="Yandava C."/>
            <person name="Alvarado L."/>
            <person name="Kodira C."/>
            <person name="Borodovsky M."/>
            <person name="Heidelberg J."/>
            <person name="Lander E."/>
            <person name="Galagan J."/>
            <person name="Nusbaum C."/>
            <person name="Birren B."/>
        </authorList>
    </citation>
    <scope>NUCLEOTIDE SEQUENCE [LARGE SCALE GENOMIC DNA]</scope>
    <source>
        <strain evidence="4">MO10</strain>
    </source>
</reference>
<protein>
    <submittedName>
        <fullName evidence="4">Response regulator</fullName>
    </submittedName>
</protein>
<keyword evidence="1 2" id="KW-0597">Phosphoprotein</keyword>
<dbReference type="PANTHER" id="PTHR44591:SF3">
    <property type="entry name" value="RESPONSE REGULATORY DOMAIN-CONTAINING PROTEIN"/>
    <property type="match status" value="1"/>
</dbReference>
<reference evidence="4" key="2">
    <citation type="submission" date="2008-07" db="EMBL/GenBank/DDBJ databases">
        <authorList>
            <consortium name="Broad Institute Genome Sequencing Platform"/>
            <person name="Colwell R."/>
            <person name="Grim C.J."/>
            <person name="Young S."/>
            <person name="Jaffe D."/>
            <person name="Gnerre S."/>
            <person name="Berlin A."/>
            <person name="Heiman D."/>
            <person name="Hepburn T."/>
            <person name="Shea T."/>
            <person name="Sykes S."/>
            <person name="Alvarado L."/>
            <person name="Kodira C."/>
            <person name="Heidelberg J."/>
            <person name="Lander E."/>
            <person name="Galagan J."/>
            <person name="Nusbaum C."/>
            <person name="Birren B."/>
        </authorList>
    </citation>
    <scope>NUCLEOTIDE SEQUENCE [LARGE SCALE GENOMIC DNA]</scope>
    <source>
        <strain evidence="4">MO10</strain>
    </source>
</reference>
<dbReference type="PANTHER" id="PTHR44591">
    <property type="entry name" value="STRESS RESPONSE REGULATOR PROTEIN 1"/>
    <property type="match status" value="1"/>
</dbReference>
<dbReference type="GO" id="GO:0000160">
    <property type="term" value="P:phosphorelay signal transduction system"/>
    <property type="evidence" value="ECO:0007669"/>
    <property type="project" value="InterPro"/>
</dbReference>
<name>A0A0X1KVX3_VIBCO</name>
<dbReference type="FunFam" id="3.40.50.2300:FF:000450">
    <property type="entry name" value="Response regulator"/>
    <property type="match status" value="1"/>
</dbReference>
<dbReference type="Pfam" id="PF00072">
    <property type="entry name" value="Response_reg"/>
    <property type="match status" value="1"/>
</dbReference>
<dbReference type="EMBL" id="DS990136">
    <property type="protein sequence ID" value="EET22402.1"/>
    <property type="molecule type" value="Genomic_DNA"/>
</dbReference>
<organism evidence="4">
    <name type="scientific">Vibrio cholerae (strain MO10)</name>
    <dbReference type="NCBI Taxonomy" id="345072"/>
    <lineage>
        <taxon>Bacteria</taxon>
        <taxon>Pseudomonadati</taxon>
        <taxon>Pseudomonadota</taxon>
        <taxon>Gammaproteobacteria</taxon>
        <taxon>Vibrionales</taxon>
        <taxon>Vibrionaceae</taxon>
        <taxon>Vibrio</taxon>
    </lineage>
</organism>
<feature type="modified residue" description="4-aspartylphosphate" evidence="2">
    <location>
        <position position="77"/>
    </location>
</feature>
<dbReference type="SUPFAM" id="SSF52172">
    <property type="entry name" value="CheY-like"/>
    <property type="match status" value="1"/>
</dbReference>
<evidence type="ECO:0000256" key="2">
    <source>
        <dbReference type="PROSITE-ProRule" id="PRU00169"/>
    </source>
</evidence>
<evidence type="ECO:0000256" key="1">
    <source>
        <dbReference type="ARBA" id="ARBA00022553"/>
    </source>
</evidence>
<feature type="domain" description="Response regulatory" evidence="3">
    <location>
        <begin position="21"/>
        <end position="145"/>
    </location>
</feature>
<sequence>MAAFNGIRTHLGKEQAMNKFLILCVDDEREVLDSVVQDLDCFEEHFIIEAAESVAEAKSVIEDYRQEAIPLALILCDHIMPEQTGIQFLIELNQEADTTRTRKMLLTGQAGLEDTVQAVNHASLHFYIAKPWHGEQLRQAVKEQLTHYVIENEEDLMPWIQILDAEKILNAIAAKRMSFGE</sequence>
<dbReference type="SMART" id="SM00448">
    <property type="entry name" value="REC"/>
    <property type="match status" value="1"/>
</dbReference>
<dbReference type="HOGENOM" id="CLU_000445_69_8_6"/>
<gene>
    <name evidence="4" type="ORF">VchoM_00429</name>
</gene>
<dbReference type="Gene3D" id="3.40.50.2300">
    <property type="match status" value="1"/>
</dbReference>
<dbReference type="Proteomes" id="UP000004687">
    <property type="component" value="Unassembled WGS sequence"/>
</dbReference>
<proteinExistence type="predicted"/>
<dbReference type="InterPro" id="IPR050595">
    <property type="entry name" value="Bact_response_regulator"/>
</dbReference>
<dbReference type="InterPro" id="IPR011006">
    <property type="entry name" value="CheY-like_superfamily"/>
</dbReference>
<evidence type="ECO:0000259" key="3">
    <source>
        <dbReference type="PROSITE" id="PS50110"/>
    </source>
</evidence>
<dbReference type="InterPro" id="IPR001789">
    <property type="entry name" value="Sig_transdc_resp-reg_receiver"/>
</dbReference>
<dbReference type="PROSITE" id="PS50110">
    <property type="entry name" value="RESPONSE_REGULATORY"/>
    <property type="match status" value="1"/>
</dbReference>
<evidence type="ECO:0000313" key="4">
    <source>
        <dbReference type="EMBL" id="EET22402.1"/>
    </source>
</evidence>